<dbReference type="KEGG" id="lpy:FIV34_09685"/>
<dbReference type="PANTHER" id="PTHR33446">
    <property type="entry name" value="PROTEIN TONB-RELATED"/>
    <property type="match status" value="1"/>
</dbReference>
<keyword evidence="8 10" id="KW-1133">Transmembrane helix</keyword>
<feature type="chain" id="PRO_5021460234" evidence="11">
    <location>
        <begin position="29"/>
        <end position="216"/>
    </location>
</feature>
<dbReference type="InterPro" id="IPR037682">
    <property type="entry name" value="TonB_C"/>
</dbReference>
<evidence type="ECO:0000256" key="3">
    <source>
        <dbReference type="ARBA" id="ARBA00022448"/>
    </source>
</evidence>
<dbReference type="RefSeq" id="WP_139982057.1">
    <property type="nucleotide sequence ID" value="NZ_CP041046.1"/>
</dbReference>
<keyword evidence="9 10" id="KW-0472">Membrane</keyword>
<reference evidence="13 14" key="1">
    <citation type="submission" date="2019-06" db="EMBL/GenBank/DDBJ databases">
        <title>A complete genome sequence for Luteibacter pinisoli MAH-14.</title>
        <authorList>
            <person name="Baltrus D.A."/>
        </authorList>
    </citation>
    <scope>NUCLEOTIDE SEQUENCE [LARGE SCALE GENOMIC DNA]</scope>
    <source>
        <strain evidence="13 14">MAH-14</strain>
    </source>
</reference>
<dbReference type="NCBIfam" id="TIGR01352">
    <property type="entry name" value="tonB_Cterm"/>
    <property type="match status" value="1"/>
</dbReference>
<dbReference type="AlphaFoldDB" id="A0A4Y5Z335"/>
<organism evidence="13 14">
    <name type="scientific">Luteibacter pinisoli</name>
    <dbReference type="NCBI Taxonomy" id="2589080"/>
    <lineage>
        <taxon>Bacteria</taxon>
        <taxon>Pseudomonadati</taxon>
        <taxon>Pseudomonadota</taxon>
        <taxon>Gammaproteobacteria</taxon>
        <taxon>Lysobacterales</taxon>
        <taxon>Rhodanobacteraceae</taxon>
        <taxon>Luteibacter</taxon>
    </lineage>
</organism>
<name>A0A4Y5Z335_9GAMM</name>
<keyword evidence="14" id="KW-1185">Reference proteome</keyword>
<evidence type="ECO:0000256" key="4">
    <source>
        <dbReference type="ARBA" id="ARBA00022475"/>
    </source>
</evidence>
<feature type="domain" description="TonB C-terminal" evidence="12">
    <location>
        <begin position="29"/>
        <end position="125"/>
    </location>
</feature>
<evidence type="ECO:0000259" key="12">
    <source>
        <dbReference type="PROSITE" id="PS52015"/>
    </source>
</evidence>
<dbReference type="GO" id="GO:0055085">
    <property type="term" value="P:transmembrane transport"/>
    <property type="evidence" value="ECO:0007669"/>
    <property type="project" value="InterPro"/>
</dbReference>
<dbReference type="GO" id="GO:0098797">
    <property type="term" value="C:plasma membrane protein complex"/>
    <property type="evidence" value="ECO:0007669"/>
    <property type="project" value="TreeGrafter"/>
</dbReference>
<accession>A0A4Y5Z335</accession>
<keyword evidence="11" id="KW-0732">Signal</keyword>
<dbReference type="InterPro" id="IPR006260">
    <property type="entry name" value="TonB/TolA_C"/>
</dbReference>
<evidence type="ECO:0000256" key="6">
    <source>
        <dbReference type="ARBA" id="ARBA00022692"/>
    </source>
</evidence>
<evidence type="ECO:0000256" key="7">
    <source>
        <dbReference type="ARBA" id="ARBA00022927"/>
    </source>
</evidence>
<proteinExistence type="inferred from homology"/>
<feature type="transmembrane region" description="Helical" evidence="10">
    <location>
        <begin position="194"/>
        <end position="214"/>
    </location>
</feature>
<dbReference type="InterPro" id="IPR051045">
    <property type="entry name" value="TonB-dependent_transducer"/>
</dbReference>
<dbReference type="Proteomes" id="UP000316093">
    <property type="component" value="Chromosome"/>
</dbReference>
<protein>
    <submittedName>
        <fullName evidence="13">Energy transducer TonB</fullName>
    </submittedName>
</protein>
<dbReference type="PANTHER" id="PTHR33446:SF2">
    <property type="entry name" value="PROTEIN TONB"/>
    <property type="match status" value="1"/>
</dbReference>
<evidence type="ECO:0000256" key="8">
    <source>
        <dbReference type="ARBA" id="ARBA00022989"/>
    </source>
</evidence>
<keyword evidence="6 10" id="KW-0812">Transmembrane</keyword>
<evidence type="ECO:0000256" key="10">
    <source>
        <dbReference type="SAM" id="Phobius"/>
    </source>
</evidence>
<evidence type="ECO:0000256" key="2">
    <source>
        <dbReference type="ARBA" id="ARBA00006555"/>
    </source>
</evidence>
<evidence type="ECO:0000313" key="14">
    <source>
        <dbReference type="Proteomes" id="UP000316093"/>
    </source>
</evidence>
<evidence type="ECO:0000256" key="9">
    <source>
        <dbReference type="ARBA" id="ARBA00023136"/>
    </source>
</evidence>
<dbReference type="Pfam" id="PF03544">
    <property type="entry name" value="TonB_C"/>
    <property type="match status" value="1"/>
</dbReference>
<evidence type="ECO:0000313" key="13">
    <source>
        <dbReference type="EMBL" id="QDE39454.1"/>
    </source>
</evidence>
<feature type="transmembrane region" description="Helical" evidence="10">
    <location>
        <begin position="166"/>
        <end position="188"/>
    </location>
</feature>
<dbReference type="EMBL" id="CP041046">
    <property type="protein sequence ID" value="QDE39454.1"/>
    <property type="molecule type" value="Genomic_DNA"/>
</dbReference>
<dbReference type="Gene3D" id="3.30.1150.10">
    <property type="match status" value="1"/>
</dbReference>
<keyword evidence="7" id="KW-0653">Protein transport</keyword>
<feature type="transmembrane region" description="Helical" evidence="10">
    <location>
        <begin position="136"/>
        <end position="159"/>
    </location>
</feature>
<evidence type="ECO:0000256" key="1">
    <source>
        <dbReference type="ARBA" id="ARBA00004383"/>
    </source>
</evidence>
<keyword evidence="3" id="KW-0813">Transport</keyword>
<comment type="similarity">
    <text evidence="2">Belongs to the TonB family.</text>
</comment>
<keyword evidence="5" id="KW-0997">Cell inner membrane</keyword>
<dbReference type="SUPFAM" id="SSF74653">
    <property type="entry name" value="TolA/TonB C-terminal domain"/>
    <property type="match status" value="1"/>
</dbReference>
<feature type="signal peptide" evidence="11">
    <location>
        <begin position="1"/>
        <end position="28"/>
    </location>
</feature>
<dbReference type="PROSITE" id="PS52015">
    <property type="entry name" value="TONB_CTD"/>
    <property type="match status" value="1"/>
</dbReference>
<gene>
    <name evidence="13" type="ORF">FIV34_09685</name>
</gene>
<sequence length="216" mass="23006">MSGMTRGFCRWLIAVALFAIFLSGQVLASEGASAASIVHSSLEYPPSAVDAGEQGTATVRALVEATGRASHITIETSSGYPDLDAAAVRSVSQWTFKPAMKSGKPEASWVRVPLAFQLNEPPGEGGPDMGRVMQTLSSVVVGYLGVAVWFVGFIWSWILAKRSSRLWLSGMVALWLFTYPAFVATHWTASKRNLAVVVIGLSLVGLGLAMAPSVHH</sequence>
<keyword evidence="4" id="KW-1003">Cell membrane</keyword>
<comment type="subcellular location">
    <subcellularLocation>
        <location evidence="1">Cell inner membrane</location>
        <topology evidence="1">Single-pass membrane protein</topology>
        <orientation evidence="1">Periplasmic side</orientation>
    </subcellularLocation>
</comment>
<dbReference type="GO" id="GO:0031992">
    <property type="term" value="F:energy transducer activity"/>
    <property type="evidence" value="ECO:0007669"/>
    <property type="project" value="TreeGrafter"/>
</dbReference>
<evidence type="ECO:0000256" key="5">
    <source>
        <dbReference type="ARBA" id="ARBA00022519"/>
    </source>
</evidence>
<evidence type="ECO:0000256" key="11">
    <source>
        <dbReference type="SAM" id="SignalP"/>
    </source>
</evidence>
<dbReference type="OrthoDB" id="1628901at2"/>
<dbReference type="GO" id="GO:0015031">
    <property type="term" value="P:protein transport"/>
    <property type="evidence" value="ECO:0007669"/>
    <property type="project" value="UniProtKB-KW"/>
</dbReference>